<evidence type="ECO:0000313" key="3">
    <source>
        <dbReference type="Proteomes" id="UP000054498"/>
    </source>
</evidence>
<dbReference type="Proteomes" id="UP000054498">
    <property type="component" value="Unassembled WGS sequence"/>
</dbReference>
<dbReference type="EMBL" id="KK105324">
    <property type="protein sequence ID" value="KIY92778.1"/>
    <property type="molecule type" value="Genomic_DNA"/>
</dbReference>
<dbReference type="RefSeq" id="XP_013891798.1">
    <property type="nucleotide sequence ID" value="XM_014036344.1"/>
</dbReference>
<dbReference type="GeneID" id="25732821"/>
<name>A0A0D2K9Q1_9CHLO</name>
<protein>
    <submittedName>
        <fullName evidence="2">Uncharacterized protein</fullName>
    </submittedName>
</protein>
<feature type="region of interest" description="Disordered" evidence="1">
    <location>
        <begin position="63"/>
        <end position="84"/>
    </location>
</feature>
<organism evidence="2 3">
    <name type="scientific">Monoraphidium neglectum</name>
    <dbReference type="NCBI Taxonomy" id="145388"/>
    <lineage>
        <taxon>Eukaryota</taxon>
        <taxon>Viridiplantae</taxon>
        <taxon>Chlorophyta</taxon>
        <taxon>core chlorophytes</taxon>
        <taxon>Chlorophyceae</taxon>
        <taxon>CS clade</taxon>
        <taxon>Sphaeropleales</taxon>
        <taxon>Selenastraceae</taxon>
        <taxon>Monoraphidium</taxon>
    </lineage>
</organism>
<evidence type="ECO:0000313" key="2">
    <source>
        <dbReference type="EMBL" id="KIY92778.1"/>
    </source>
</evidence>
<accession>A0A0D2K9Q1</accession>
<keyword evidence="3" id="KW-1185">Reference proteome</keyword>
<dbReference type="KEGG" id="mng:MNEG_15185"/>
<sequence>QFARAAAAGVALRRRVFFHALPKDNLAPAPYAYNSIIKSRELFWNKIDAENVLLFQVATSASPLDDATSMARSPHALDAAANPD</sequence>
<evidence type="ECO:0000256" key="1">
    <source>
        <dbReference type="SAM" id="MobiDB-lite"/>
    </source>
</evidence>
<gene>
    <name evidence="2" type="ORF">MNEG_15185</name>
</gene>
<proteinExistence type="predicted"/>
<reference evidence="2 3" key="1">
    <citation type="journal article" date="2013" name="BMC Genomics">
        <title>Reconstruction of the lipid metabolism for the microalga Monoraphidium neglectum from its genome sequence reveals characteristics suitable for biofuel production.</title>
        <authorList>
            <person name="Bogen C."/>
            <person name="Al-Dilaimi A."/>
            <person name="Albersmeier A."/>
            <person name="Wichmann J."/>
            <person name="Grundmann M."/>
            <person name="Rupp O."/>
            <person name="Lauersen K.J."/>
            <person name="Blifernez-Klassen O."/>
            <person name="Kalinowski J."/>
            <person name="Goesmann A."/>
            <person name="Mussgnug J.H."/>
            <person name="Kruse O."/>
        </authorList>
    </citation>
    <scope>NUCLEOTIDE SEQUENCE [LARGE SCALE GENOMIC DNA]</scope>
    <source>
        <strain evidence="2 3">SAG 48.87</strain>
    </source>
</reference>
<dbReference type="AlphaFoldDB" id="A0A0D2K9Q1"/>
<feature type="non-terminal residue" evidence="2">
    <location>
        <position position="1"/>
    </location>
</feature>